<evidence type="ECO:0000256" key="2">
    <source>
        <dbReference type="ARBA" id="ARBA00022515"/>
    </source>
</evidence>
<evidence type="ECO:0000256" key="10">
    <source>
        <dbReference type="ARBA" id="ARBA00044969"/>
    </source>
</evidence>
<evidence type="ECO:0000256" key="5">
    <source>
        <dbReference type="ARBA" id="ARBA00022801"/>
    </source>
</evidence>
<dbReference type="GO" id="GO:0005524">
    <property type="term" value="F:ATP binding"/>
    <property type="evidence" value="ECO:0007669"/>
    <property type="project" value="UniProtKB-KW"/>
</dbReference>
<dbReference type="InterPro" id="IPR036185">
    <property type="entry name" value="DNA_heli_DnaB-like_N_sf"/>
</dbReference>
<dbReference type="InterPro" id="IPR007693">
    <property type="entry name" value="DNA_helicase_DnaB-like_N"/>
</dbReference>
<evidence type="ECO:0000256" key="6">
    <source>
        <dbReference type="ARBA" id="ARBA00022806"/>
    </source>
</evidence>
<dbReference type="Proteomes" id="UP000189738">
    <property type="component" value="Chromosome"/>
</dbReference>
<dbReference type="GO" id="GO:0043139">
    <property type="term" value="F:5'-3' DNA helicase activity"/>
    <property type="evidence" value="ECO:0007669"/>
    <property type="project" value="UniProtKB-EC"/>
</dbReference>
<dbReference type="SUPFAM" id="SSF48024">
    <property type="entry name" value="N-terminal domain of DnaB helicase"/>
    <property type="match status" value="1"/>
</dbReference>
<evidence type="ECO:0000259" key="13">
    <source>
        <dbReference type="PROSITE" id="PS51199"/>
    </source>
</evidence>
<dbReference type="EMBL" id="CP014339">
    <property type="protein sequence ID" value="AQX52550.1"/>
    <property type="molecule type" value="Genomic_DNA"/>
</dbReference>
<keyword evidence="4" id="KW-0547">Nucleotide-binding</keyword>
<comment type="catalytic activity">
    <reaction evidence="11">
        <text>ATP + H2O = ADP + phosphate + H(+)</text>
        <dbReference type="Rhea" id="RHEA:13065"/>
        <dbReference type="ChEBI" id="CHEBI:15377"/>
        <dbReference type="ChEBI" id="CHEBI:15378"/>
        <dbReference type="ChEBI" id="CHEBI:30616"/>
        <dbReference type="ChEBI" id="CHEBI:43474"/>
        <dbReference type="ChEBI" id="CHEBI:456216"/>
        <dbReference type="EC" id="5.6.2.3"/>
    </reaction>
</comment>
<reference evidence="15" key="2">
    <citation type="submission" date="2016-06" db="EMBL/GenBank/DDBJ databases">
        <authorList>
            <person name="Nicholson A.C."/>
        </authorList>
    </citation>
    <scope>NUCLEOTIDE SEQUENCE [LARGE SCALE GENOMIC DNA]</scope>
    <source>
        <strain evidence="15">E6809</strain>
    </source>
</reference>
<evidence type="ECO:0000256" key="3">
    <source>
        <dbReference type="ARBA" id="ARBA00022705"/>
    </source>
</evidence>
<evidence type="ECO:0000256" key="7">
    <source>
        <dbReference type="ARBA" id="ARBA00022840"/>
    </source>
</evidence>
<evidence type="ECO:0000256" key="8">
    <source>
        <dbReference type="ARBA" id="ARBA00023125"/>
    </source>
</evidence>
<dbReference type="Pfam" id="PF03796">
    <property type="entry name" value="DnaB_C"/>
    <property type="match status" value="1"/>
</dbReference>
<protein>
    <recommendedName>
        <fullName evidence="10">DNA 5'-3' helicase</fullName>
        <ecNumber evidence="10">5.6.2.3</ecNumber>
    </recommendedName>
</protein>
<keyword evidence="12" id="KW-0175">Coiled coil</keyword>
<feature type="domain" description="SF4 helicase" evidence="13">
    <location>
        <begin position="184"/>
        <end position="457"/>
    </location>
</feature>
<keyword evidence="2" id="KW-0639">Primosome</keyword>
<keyword evidence="9" id="KW-0413">Isomerase</keyword>
<dbReference type="AlphaFoldDB" id="A0A494J271"/>
<dbReference type="PROSITE" id="PS51199">
    <property type="entry name" value="SF4_HELICASE"/>
    <property type="match status" value="1"/>
</dbReference>
<keyword evidence="7" id="KW-0067">ATP-binding</keyword>
<dbReference type="RefSeq" id="WP_078691292.1">
    <property type="nucleotide sequence ID" value="NZ_CP014339.1"/>
</dbReference>
<dbReference type="PANTHER" id="PTHR30153:SF2">
    <property type="entry name" value="REPLICATIVE DNA HELICASE"/>
    <property type="match status" value="1"/>
</dbReference>
<dbReference type="SUPFAM" id="SSF52540">
    <property type="entry name" value="P-loop containing nucleoside triphosphate hydrolases"/>
    <property type="match status" value="1"/>
</dbReference>
<dbReference type="GO" id="GO:0003677">
    <property type="term" value="F:DNA binding"/>
    <property type="evidence" value="ECO:0007669"/>
    <property type="project" value="UniProtKB-KW"/>
</dbReference>
<evidence type="ECO:0000313" key="14">
    <source>
        <dbReference type="EMBL" id="AQX52550.1"/>
    </source>
</evidence>
<dbReference type="GO" id="GO:0006269">
    <property type="term" value="P:DNA replication, synthesis of primer"/>
    <property type="evidence" value="ECO:0007669"/>
    <property type="project" value="UniProtKB-KW"/>
</dbReference>
<organism evidence="15">
    <name type="scientific">Elizabethkingia anophelis</name>
    <dbReference type="NCBI Taxonomy" id="1117645"/>
    <lineage>
        <taxon>Bacteria</taxon>
        <taxon>Pseudomonadati</taxon>
        <taxon>Bacteroidota</taxon>
        <taxon>Flavobacteriia</taxon>
        <taxon>Flavobacteriales</taxon>
        <taxon>Weeksellaceae</taxon>
        <taxon>Elizabethkingia</taxon>
    </lineage>
</organism>
<dbReference type="InterPro" id="IPR007694">
    <property type="entry name" value="DNA_helicase_DnaB-like_C"/>
</dbReference>
<dbReference type="InterPro" id="IPR027417">
    <property type="entry name" value="P-loop_NTPase"/>
</dbReference>
<keyword evidence="3" id="KW-0235">DNA replication</keyword>
<evidence type="ECO:0000256" key="12">
    <source>
        <dbReference type="SAM" id="Coils"/>
    </source>
</evidence>
<evidence type="ECO:0000256" key="4">
    <source>
        <dbReference type="ARBA" id="ARBA00022741"/>
    </source>
</evidence>
<evidence type="ECO:0000256" key="9">
    <source>
        <dbReference type="ARBA" id="ARBA00023235"/>
    </source>
</evidence>
<dbReference type="EMBL" id="MAHS01000013">
    <property type="protein sequence ID" value="OPB47420.1"/>
    <property type="molecule type" value="Genomic_DNA"/>
</dbReference>
<evidence type="ECO:0000313" key="16">
    <source>
        <dbReference type="Proteomes" id="UP000189738"/>
    </source>
</evidence>
<gene>
    <name evidence="14" type="ORF">AYC66_18510</name>
    <name evidence="15" type="ORF">BAY09_07140</name>
</gene>
<evidence type="ECO:0000313" key="15">
    <source>
        <dbReference type="EMBL" id="OPB47420.1"/>
    </source>
</evidence>
<reference evidence="14 16" key="1">
    <citation type="submission" date="2016-02" db="EMBL/GenBank/DDBJ databases">
        <authorList>
            <person name="Nicholson A.C."/>
            <person name="Humrighouse B.W."/>
            <person name="Loparev V."/>
            <person name="Emery B."/>
            <person name="Graziano J."/>
            <person name="McQuiston J.R."/>
        </authorList>
    </citation>
    <scope>NUCLEOTIDE SEQUENCE [LARGE SCALE GENOMIC DNA]</scope>
    <source>
        <strain evidence="14 16">E6809</strain>
    </source>
</reference>
<comment type="similarity">
    <text evidence="1">Belongs to the helicase family. DnaB subfamily.</text>
</comment>
<dbReference type="GO" id="GO:0016787">
    <property type="term" value="F:hydrolase activity"/>
    <property type="evidence" value="ECO:0007669"/>
    <property type="project" value="UniProtKB-KW"/>
</dbReference>
<evidence type="ECO:0000256" key="11">
    <source>
        <dbReference type="ARBA" id="ARBA00048954"/>
    </source>
</evidence>
<accession>A0A494J271</accession>
<keyword evidence="6" id="KW-0347">Helicase</keyword>
<dbReference type="EC" id="5.6.2.3" evidence="10"/>
<feature type="coiled-coil region" evidence="12">
    <location>
        <begin position="149"/>
        <end position="176"/>
    </location>
</feature>
<dbReference type="GO" id="GO:1990077">
    <property type="term" value="C:primosome complex"/>
    <property type="evidence" value="ECO:0007669"/>
    <property type="project" value="UniProtKB-KW"/>
</dbReference>
<dbReference type="Pfam" id="PF00772">
    <property type="entry name" value="DnaB"/>
    <property type="match status" value="1"/>
</dbReference>
<proteinExistence type="inferred from homology"/>
<keyword evidence="5" id="KW-0378">Hydrolase</keyword>
<dbReference type="Gene3D" id="1.10.860.10">
    <property type="entry name" value="DNAb Helicase, Chain A"/>
    <property type="match status" value="1"/>
</dbReference>
<keyword evidence="8" id="KW-0238">DNA-binding</keyword>
<dbReference type="PANTHER" id="PTHR30153">
    <property type="entry name" value="REPLICATIVE DNA HELICASE DNAB"/>
    <property type="match status" value="1"/>
</dbReference>
<sequence>MKNNSLGELLEPSGKQVPKNIEFEKLVIGSIIIDSNAINIVKKRFGDKPEIFFDSKHIEIYNAVLVLLEDDRPVDMITIIDQLKKTSKLDLVGGGNYIIELSTSISSTANLEFHCMSVLQAYISRQLINVCSETISKLYRPESDTFKDFDFLVDKMNKIEELVASQEDEKSSAELHFELIEQQKQKVIPGVASKFPAIQSKTNGWRNGTFNILAARPGMGKTAFALDDAFAAARRGEPVAFVSLEMGALELHQRMVSNELEIPYDALDKRNLNENQISMMYQTKTFDKLPFYIVDNTSDMNKIFAKIRLLKKEKGIKLVVIDYLQLIDISIKGANREQQISTISRKCKRLARELDIPIIALSQLSRAVEQRPGKRPQNSDLRESGALEQDADTVNFLFRPEYYKIDTWDREWDGQTELPTKGEVEFIRSKFRGGAPFEERLKFRGDYQKFVNIGTDFGTYSNPVPFGDAASAFGTNNDDDLEF</sequence>
<dbReference type="Gene3D" id="3.40.50.300">
    <property type="entry name" value="P-loop containing nucleotide triphosphate hydrolases"/>
    <property type="match status" value="1"/>
</dbReference>
<dbReference type="InterPro" id="IPR016136">
    <property type="entry name" value="DNA_helicase_N/primase_C"/>
</dbReference>
<name>A0A494J271_9FLAO</name>
<dbReference type="GO" id="GO:0005829">
    <property type="term" value="C:cytosol"/>
    <property type="evidence" value="ECO:0007669"/>
    <property type="project" value="TreeGrafter"/>
</dbReference>
<evidence type="ECO:0000256" key="1">
    <source>
        <dbReference type="ARBA" id="ARBA00008428"/>
    </source>
</evidence>